<dbReference type="InParanoid" id="G4Q445"/>
<evidence type="ECO:0000256" key="2">
    <source>
        <dbReference type="ARBA" id="ARBA00023015"/>
    </source>
</evidence>
<keyword evidence="3" id="KW-0238">DNA-binding</keyword>
<comment type="similarity">
    <text evidence="1">Belongs to the LysR transcriptional regulatory family.</text>
</comment>
<dbReference type="Pfam" id="PF03466">
    <property type="entry name" value="LysR_substrate"/>
    <property type="match status" value="1"/>
</dbReference>
<dbReference type="InterPro" id="IPR036390">
    <property type="entry name" value="WH_DNA-bd_sf"/>
</dbReference>
<gene>
    <name evidence="6" type="ordered locus">Acin_0599</name>
</gene>
<dbReference type="InterPro" id="IPR005119">
    <property type="entry name" value="LysR_subst-bd"/>
</dbReference>
<proteinExistence type="inferred from homology"/>
<dbReference type="HOGENOM" id="CLU_039613_6_2_9"/>
<dbReference type="GO" id="GO:0003677">
    <property type="term" value="F:DNA binding"/>
    <property type="evidence" value="ECO:0007669"/>
    <property type="project" value="UniProtKB-KW"/>
</dbReference>
<dbReference type="PRINTS" id="PR00039">
    <property type="entry name" value="HTHLYSR"/>
</dbReference>
<evidence type="ECO:0000256" key="4">
    <source>
        <dbReference type="ARBA" id="ARBA00023163"/>
    </source>
</evidence>
<dbReference type="STRING" id="568816.Acin_0599"/>
<evidence type="ECO:0000256" key="3">
    <source>
        <dbReference type="ARBA" id="ARBA00023125"/>
    </source>
</evidence>
<sequence length="326" mass="37331">MIMDSRDLTYVLTVRDTQNFSKAAQRLFISQPSLSQYIRRLEQRLGEPIFFRDKAQVMLTPFGEVYAREAEKLLDCIHQMEETLHLAKERNRSMIRVGISQSYSKSFVPAIIKIVHKLRPDSDVAFVDGISTLLEKEILEGRISFGIFPGPPARSDVAFVPLCQDPLYFAVSRDNKKAVEILKSAWSGKFLDLAAFRDFPFVLHTKGAKLRDLTFHICQSFGFLPRPICESETLDTLYSLVNHNYGVAILSLTPLTNLSEKENRVLFFPLLTPSATRTFGFYCSRDQENDSFIQKVAKAMRIKIEANHQQMKAFIERDREHVLGRG</sequence>
<dbReference type="InterPro" id="IPR036388">
    <property type="entry name" value="WH-like_DNA-bd_sf"/>
</dbReference>
<reference evidence="6 7" key="1">
    <citation type="journal article" date="2011" name="J. Bacteriol.">
        <title>Complete genome sequence of Acidaminococcus intestini RYC-MR95, a Gram-negative bacterium from the phylum Firmicutes.</title>
        <authorList>
            <person name="D'Auria G."/>
            <person name="Galan J.C."/>
            <person name="Rodriguez-Alcayna M."/>
            <person name="Moya A."/>
            <person name="Baquero F."/>
            <person name="Latorre A."/>
        </authorList>
    </citation>
    <scope>NUCLEOTIDE SEQUENCE [LARGE SCALE GENOMIC DNA]</scope>
    <source>
        <strain evidence="6 7">RyC-MR95</strain>
    </source>
</reference>
<dbReference type="GO" id="GO:0003700">
    <property type="term" value="F:DNA-binding transcription factor activity"/>
    <property type="evidence" value="ECO:0007669"/>
    <property type="project" value="InterPro"/>
</dbReference>
<dbReference type="Proteomes" id="UP000007093">
    <property type="component" value="Chromosome"/>
</dbReference>
<dbReference type="Pfam" id="PF00126">
    <property type="entry name" value="HTH_1"/>
    <property type="match status" value="1"/>
</dbReference>
<dbReference type="FunCoup" id="G4Q445">
    <property type="interactions" value="40"/>
</dbReference>
<protein>
    <submittedName>
        <fullName evidence="6">Transcriptional regulator</fullName>
    </submittedName>
</protein>
<dbReference type="eggNOG" id="COG0583">
    <property type="taxonomic scope" value="Bacteria"/>
</dbReference>
<organism evidence="6 7">
    <name type="scientific">Acidaminococcus intestini (strain RyC-MR95)</name>
    <dbReference type="NCBI Taxonomy" id="568816"/>
    <lineage>
        <taxon>Bacteria</taxon>
        <taxon>Bacillati</taxon>
        <taxon>Bacillota</taxon>
        <taxon>Negativicutes</taxon>
        <taxon>Acidaminococcales</taxon>
        <taxon>Acidaminococcaceae</taxon>
        <taxon>Acidaminococcus</taxon>
    </lineage>
</organism>
<dbReference type="CDD" id="cd05466">
    <property type="entry name" value="PBP2_LTTR_substrate"/>
    <property type="match status" value="1"/>
</dbReference>
<feature type="domain" description="HTH lysR-type" evidence="5">
    <location>
        <begin position="3"/>
        <end position="60"/>
    </location>
</feature>
<evidence type="ECO:0000313" key="6">
    <source>
        <dbReference type="EMBL" id="AEQ21839.1"/>
    </source>
</evidence>
<dbReference type="PATRIC" id="fig|568816.4.peg.581"/>
<dbReference type="InterPro" id="IPR000847">
    <property type="entry name" value="LysR_HTH_N"/>
</dbReference>
<keyword evidence="2" id="KW-0805">Transcription regulation</keyword>
<dbReference type="GO" id="GO:0005829">
    <property type="term" value="C:cytosol"/>
    <property type="evidence" value="ECO:0007669"/>
    <property type="project" value="TreeGrafter"/>
</dbReference>
<dbReference type="EMBL" id="CP003058">
    <property type="protein sequence ID" value="AEQ21839.1"/>
    <property type="molecule type" value="Genomic_DNA"/>
</dbReference>
<dbReference type="SUPFAM" id="SSF46785">
    <property type="entry name" value="Winged helix' DNA-binding domain"/>
    <property type="match status" value="1"/>
</dbReference>
<dbReference type="KEGG" id="ain:Acin_0599"/>
<dbReference type="Gene3D" id="3.40.190.290">
    <property type="match status" value="1"/>
</dbReference>
<dbReference type="PANTHER" id="PTHR30419">
    <property type="entry name" value="HTH-TYPE TRANSCRIPTIONAL REGULATOR YBHD"/>
    <property type="match status" value="1"/>
</dbReference>
<dbReference type="PROSITE" id="PS50931">
    <property type="entry name" value="HTH_LYSR"/>
    <property type="match status" value="1"/>
</dbReference>
<dbReference type="AlphaFoldDB" id="G4Q445"/>
<evidence type="ECO:0000313" key="7">
    <source>
        <dbReference type="Proteomes" id="UP000007093"/>
    </source>
</evidence>
<accession>G4Q445</accession>
<keyword evidence="7" id="KW-1185">Reference proteome</keyword>
<keyword evidence="4" id="KW-0804">Transcription</keyword>
<dbReference type="SUPFAM" id="SSF53850">
    <property type="entry name" value="Periplasmic binding protein-like II"/>
    <property type="match status" value="1"/>
</dbReference>
<dbReference type="FunFam" id="1.10.10.10:FF:000001">
    <property type="entry name" value="LysR family transcriptional regulator"/>
    <property type="match status" value="1"/>
</dbReference>
<name>G4Q445_ACIIR</name>
<dbReference type="Gene3D" id="1.10.10.10">
    <property type="entry name" value="Winged helix-like DNA-binding domain superfamily/Winged helix DNA-binding domain"/>
    <property type="match status" value="1"/>
</dbReference>
<evidence type="ECO:0000259" key="5">
    <source>
        <dbReference type="PROSITE" id="PS50931"/>
    </source>
</evidence>
<dbReference type="InterPro" id="IPR050950">
    <property type="entry name" value="HTH-type_LysR_regulators"/>
</dbReference>
<evidence type="ECO:0000256" key="1">
    <source>
        <dbReference type="ARBA" id="ARBA00009437"/>
    </source>
</evidence>